<accession>A0ABV0MD56</accession>
<organism evidence="1 2">
    <name type="scientific">Neorhizobium phenanthreniclasticum</name>
    <dbReference type="NCBI Taxonomy" id="3157917"/>
    <lineage>
        <taxon>Bacteria</taxon>
        <taxon>Pseudomonadati</taxon>
        <taxon>Pseudomonadota</taxon>
        <taxon>Alphaproteobacteria</taxon>
        <taxon>Hyphomicrobiales</taxon>
        <taxon>Rhizobiaceae</taxon>
        <taxon>Rhizobium/Agrobacterium group</taxon>
        <taxon>Neorhizobium</taxon>
    </lineage>
</organism>
<proteinExistence type="predicted"/>
<gene>
    <name evidence="1" type="ORF">ABK249_33605</name>
</gene>
<keyword evidence="2" id="KW-1185">Reference proteome</keyword>
<name>A0ABV0MD56_9HYPH</name>
<comment type="caution">
    <text evidence="1">The sequence shown here is derived from an EMBL/GenBank/DDBJ whole genome shotgun (WGS) entry which is preliminary data.</text>
</comment>
<reference evidence="1 2" key="1">
    <citation type="submission" date="2024-05" db="EMBL/GenBank/DDBJ databases">
        <title>Neorhizobium sp. Rsf11, a plant growth promoting and heavy metal resistant PAH-degrader.</title>
        <authorList>
            <person name="Golubev S.N."/>
            <person name="Muratova A.Y."/>
            <person name="Markelova M.I."/>
        </authorList>
    </citation>
    <scope>NUCLEOTIDE SEQUENCE [LARGE SCALE GENOMIC DNA]</scope>
    <source>
        <strain evidence="1 2">Rsf11</strain>
    </source>
</reference>
<dbReference type="RefSeq" id="WP_210059109.1">
    <property type="nucleotide sequence ID" value="NZ_JBEAAL010000066.1"/>
</dbReference>
<evidence type="ECO:0000313" key="1">
    <source>
        <dbReference type="EMBL" id="MEQ1409828.1"/>
    </source>
</evidence>
<evidence type="ECO:0008006" key="3">
    <source>
        <dbReference type="Google" id="ProtNLM"/>
    </source>
</evidence>
<evidence type="ECO:0000313" key="2">
    <source>
        <dbReference type="Proteomes" id="UP001496627"/>
    </source>
</evidence>
<sequence length="95" mass="11238">MIFVFINASRLRHSVRFQSFQQKIRQRFHQPFDVLDRWNLKILALQLQNELVAILMSPASHHPSPSSSKDGILRLLSESRRTTRVSLPTRRDRRC</sequence>
<dbReference type="Proteomes" id="UP001496627">
    <property type="component" value="Unassembled WGS sequence"/>
</dbReference>
<protein>
    <recommendedName>
        <fullName evidence="3">Transposase</fullName>
    </recommendedName>
</protein>
<dbReference type="EMBL" id="JBEAAL010000066">
    <property type="protein sequence ID" value="MEQ1409828.1"/>
    <property type="molecule type" value="Genomic_DNA"/>
</dbReference>